<organism evidence="1 2">
    <name type="scientific">Anoxynatronum sibiricum</name>
    <dbReference type="NCBI Taxonomy" id="210623"/>
    <lineage>
        <taxon>Bacteria</taxon>
        <taxon>Bacillati</taxon>
        <taxon>Bacillota</taxon>
        <taxon>Clostridia</taxon>
        <taxon>Eubacteriales</taxon>
        <taxon>Clostridiaceae</taxon>
        <taxon>Anoxynatronum</taxon>
    </lineage>
</organism>
<dbReference type="InterPro" id="IPR021377">
    <property type="entry name" value="DUF3006"/>
</dbReference>
<evidence type="ECO:0000313" key="1">
    <source>
        <dbReference type="EMBL" id="MEN1761701.1"/>
    </source>
</evidence>
<gene>
    <name evidence="1" type="ORF">AAIG11_14535</name>
</gene>
<sequence>MKVIIDRFEDNYAVVELEEGVLINMPKVLLPNLAEEGDVITIEIDEEETKRRRNRIEEMMNSLQED</sequence>
<keyword evidence="2" id="KW-1185">Reference proteome</keyword>
<reference evidence="1 2" key="1">
    <citation type="submission" date="2024-04" db="EMBL/GenBank/DDBJ databases">
        <title>Genome sequencing and metabolic network reconstruction of aminoacids and betaine degradation by Anoxynatronum sibiricum.</title>
        <authorList>
            <person name="Detkova E.N."/>
            <person name="Boltjanskaja Y.V."/>
            <person name="Mardanov A.V."/>
            <person name="Kevbrin V."/>
        </authorList>
    </citation>
    <scope>NUCLEOTIDE SEQUENCE [LARGE SCALE GENOMIC DNA]</scope>
    <source>
        <strain evidence="1 2">Z-7981</strain>
    </source>
</reference>
<dbReference type="RefSeq" id="WP_343187040.1">
    <property type="nucleotide sequence ID" value="NZ_JBCITM010000020.1"/>
</dbReference>
<dbReference type="EMBL" id="JBCITM010000020">
    <property type="protein sequence ID" value="MEN1761701.1"/>
    <property type="molecule type" value="Genomic_DNA"/>
</dbReference>
<name>A0ABU9VX18_9CLOT</name>
<protein>
    <submittedName>
        <fullName evidence="1">DUF3006 domain-containing protein</fullName>
    </submittedName>
</protein>
<accession>A0ABU9VX18</accession>
<dbReference type="Proteomes" id="UP001407405">
    <property type="component" value="Unassembled WGS sequence"/>
</dbReference>
<comment type="caution">
    <text evidence="1">The sequence shown here is derived from an EMBL/GenBank/DDBJ whole genome shotgun (WGS) entry which is preliminary data.</text>
</comment>
<evidence type="ECO:0000313" key="2">
    <source>
        <dbReference type="Proteomes" id="UP001407405"/>
    </source>
</evidence>
<dbReference type="Pfam" id="PF11213">
    <property type="entry name" value="DUF3006"/>
    <property type="match status" value="1"/>
</dbReference>
<dbReference type="Gene3D" id="6.20.120.50">
    <property type="match status" value="1"/>
</dbReference>
<proteinExistence type="predicted"/>